<reference evidence="3" key="2">
    <citation type="submission" date="2021-12" db="EMBL/GenBank/DDBJ databases">
        <title>Resequencing data analysis of finger millet.</title>
        <authorList>
            <person name="Hatakeyama M."/>
            <person name="Aluri S."/>
            <person name="Balachadran M.T."/>
            <person name="Sivarajan S.R."/>
            <person name="Poveda L."/>
            <person name="Shimizu-Inatsugi R."/>
            <person name="Schlapbach R."/>
            <person name="Sreeman S.M."/>
            <person name="Shimizu K.K."/>
        </authorList>
    </citation>
    <scope>NUCLEOTIDE SEQUENCE</scope>
</reference>
<feature type="domain" description="Response regulatory" evidence="2">
    <location>
        <begin position="18"/>
        <end position="163"/>
    </location>
</feature>
<dbReference type="InterPro" id="IPR011006">
    <property type="entry name" value="CheY-like_superfamily"/>
</dbReference>
<dbReference type="Proteomes" id="UP001054889">
    <property type="component" value="Unassembled WGS sequence"/>
</dbReference>
<dbReference type="PANTHER" id="PTHR43228:SF1">
    <property type="entry name" value="TWO-COMPONENT RESPONSE REGULATOR ARR22"/>
    <property type="match status" value="1"/>
</dbReference>
<evidence type="ECO:0000256" key="1">
    <source>
        <dbReference type="PROSITE-ProRule" id="PRU00169"/>
    </source>
</evidence>
<dbReference type="Pfam" id="PF00072">
    <property type="entry name" value="Response_reg"/>
    <property type="match status" value="1"/>
</dbReference>
<keyword evidence="4" id="KW-1185">Reference proteome</keyword>
<protein>
    <recommendedName>
        <fullName evidence="2">Response regulatory domain-containing protein</fullName>
    </recommendedName>
</protein>
<feature type="modified residue" description="4-aspartylphosphate" evidence="1">
    <location>
        <position position="71"/>
    </location>
</feature>
<dbReference type="PANTHER" id="PTHR43228">
    <property type="entry name" value="TWO-COMPONENT RESPONSE REGULATOR"/>
    <property type="match status" value="1"/>
</dbReference>
<dbReference type="AlphaFoldDB" id="A0AAV5EMB0"/>
<organism evidence="3 4">
    <name type="scientific">Eleusine coracana subsp. coracana</name>
    <dbReference type="NCBI Taxonomy" id="191504"/>
    <lineage>
        <taxon>Eukaryota</taxon>
        <taxon>Viridiplantae</taxon>
        <taxon>Streptophyta</taxon>
        <taxon>Embryophyta</taxon>
        <taxon>Tracheophyta</taxon>
        <taxon>Spermatophyta</taxon>
        <taxon>Magnoliopsida</taxon>
        <taxon>Liliopsida</taxon>
        <taxon>Poales</taxon>
        <taxon>Poaceae</taxon>
        <taxon>PACMAD clade</taxon>
        <taxon>Chloridoideae</taxon>
        <taxon>Cynodonteae</taxon>
        <taxon>Eleusininae</taxon>
        <taxon>Eleusine</taxon>
    </lineage>
</organism>
<evidence type="ECO:0000313" key="3">
    <source>
        <dbReference type="EMBL" id="GJN23365.1"/>
    </source>
</evidence>
<dbReference type="CDD" id="cd17546">
    <property type="entry name" value="REC_hyHK_CKI1_RcsC-like"/>
    <property type="match status" value="1"/>
</dbReference>
<proteinExistence type="predicted"/>
<dbReference type="GO" id="GO:0000160">
    <property type="term" value="P:phosphorelay signal transduction system"/>
    <property type="evidence" value="ECO:0007669"/>
    <property type="project" value="InterPro"/>
</dbReference>
<dbReference type="InterPro" id="IPR001789">
    <property type="entry name" value="Sig_transdc_resp-reg_receiver"/>
</dbReference>
<sequence length="163" mass="17819">MATSSASTEQQGRRRIVRVLLVEDEAIHQVIARQLLKAVGGVELDVAVNGAEAVRRVQERGAYYYDLILTDRQMPVMDGHEVISDRVGPLLARSLADSFLATRHRRSVQATRQIRALGVTTPIVGLSSDCLAADVDAFINAGADDFPLNKEKLDRVLTKLGIV</sequence>
<gene>
    <name evidence="3" type="primary">gb11008</name>
    <name evidence="3" type="ORF">PR202_gb11008</name>
</gene>
<dbReference type="InterPro" id="IPR052048">
    <property type="entry name" value="ST_Response_Regulator"/>
</dbReference>
<accession>A0AAV5EMB0</accession>
<dbReference type="EMBL" id="BQKI01000076">
    <property type="protein sequence ID" value="GJN23365.1"/>
    <property type="molecule type" value="Genomic_DNA"/>
</dbReference>
<dbReference type="SMART" id="SM00448">
    <property type="entry name" value="REC"/>
    <property type="match status" value="1"/>
</dbReference>
<name>A0AAV5EMB0_ELECO</name>
<evidence type="ECO:0000259" key="2">
    <source>
        <dbReference type="PROSITE" id="PS50110"/>
    </source>
</evidence>
<keyword evidence="1" id="KW-0597">Phosphoprotein</keyword>
<comment type="caution">
    <text evidence="3">The sequence shown here is derived from an EMBL/GenBank/DDBJ whole genome shotgun (WGS) entry which is preliminary data.</text>
</comment>
<dbReference type="Gene3D" id="3.40.50.2300">
    <property type="match status" value="1"/>
</dbReference>
<dbReference type="PROSITE" id="PS50110">
    <property type="entry name" value="RESPONSE_REGULATORY"/>
    <property type="match status" value="1"/>
</dbReference>
<dbReference type="SUPFAM" id="SSF52172">
    <property type="entry name" value="CheY-like"/>
    <property type="match status" value="1"/>
</dbReference>
<reference evidence="3" key="1">
    <citation type="journal article" date="2018" name="DNA Res.">
        <title>Multiple hybrid de novo genome assembly of finger millet, an orphan allotetraploid crop.</title>
        <authorList>
            <person name="Hatakeyama M."/>
            <person name="Aluri S."/>
            <person name="Balachadran M.T."/>
            <person name="Sivarajan S.R."/>
            <person name="Patrignani A."/>
            <person name="Gruter S."/>
            <person name="Poveda L."/>
            <person name="Shimizu-Inatsugi R."/>
            <person name="Baeten J."/>
            <person name="Francoijs K.J."/>
            <person name="Nataraja K.N."/>
            <person name="Reddy Y.A.N."/>
            <person name="Phadnis S."/>
            <person name="Ravikumar R.L."/>
            <person name="Schlapbach R."/>
            <person name="Sreeman S.M."/>
            <person name="Shimizu K.K."/>
        </authorList>
    </citation>
    <scope>NUCLEOTIDE SEQUENCE</scope>
</reference>
<evidence type="ECO:0000313" key="4">
    <source>
        <dbReference type="Proteomes" id="UP001054889"/>
    </source>
</evidence>